<evidence type="ECO:0000256" key="5">
    <source>
        <dbReference type="SAM" id="Phobius"/>
    </source>
</evidence>
<organism evidence="6 7">
    <name type="scientific">Cladophialophora psammophila CBS 110553</name>
    <dbReference type="NCBI Taxonomy" id="1182543"/>
    <lineage>
        <taxon>Eukaryota</taxon>
        <taxon>Fungi</taxon>
        <taxon>Dikarya</taxon>
        <taxon>Ascomycota</taxon>
        <taxon>Pezizomycotina</taxon>
        <taxon>Eurotiomycetes</taxon>
        <taxon>Chaetothyriomycetidae</taxon>
        <taxon>Chaetothyriales</taxon>
        <taxon>Herpotrichiellaceae</taxon>
        <taxon>Cladophialophora</taxon>
    </lineage>
</organism>
<evidence type="ECO:0000256" key="4">
    <source>
        <dbReference type="ARBA" id="ARBA00023136"/>
    </source>
</evidence>
<dbReference type="Proteomes" id="UP000019471">
    <property type="component" value="Unassembled WGS sequence"/>
</dbReference>
<comment type="caution">
    <text evidence="6">The sequence shown here is derived from an EMBL/GenBank/DDBJ whole genome shotgun (WGS) entry which is preliminary data.</text>
</comment>
<protein>
    <recommendedName>
        <fullName evidence="8">Major facilitator superfamily (MFS) profile domain-containing protein</fullName>
    </recommendedName>
</protein>
<gene>
    <name evidence="6" type="ORF">A1O5_07432</name>
</gene>
<dbReference type="GO" id="GO:0022857">
    <property type="term" value="F:transmembrane transporter activity"/>
    <property type="evidence" value="ECO:0007669"/>
    <property type="project" value="InterPro"/>
</dbReference>
<name>W9WXN6_9EURO</name>
<evidence type="ECO:0000313" key="6">
    <source>
        <dbReference type="EMBL" id="EXJ69396.1"/>
    </source>
</evidence>
<feature type="transmembrane region" description="Helical" evidence="5">
    <location>
        <begin position="25"/>
        <end position="44"/>
    </location>
</feature>
<feature type="transmembrane region" description="Helical" evidence="5">
    <location>
        <begin position="151"/>
        <end position="175"/>
    </location>
</feature>
<dbReference type="AlphaFoldDB" id="W9WXN6"/>
<dbReference type="EMBL" id="AMGX01000011">
    <property type="protein sequence ID" value="EXJ69396.1"/>
    <property type="molecule type" value="Genomic_DNA"/>
</dbReference>
<evidence type="ECO:0000256" key="2">
    <source>
        <dbReference type="ARBA" id="ARBA00022692"/>
    </source>
</evidence>
<evidence type="ECO:0000256" key="3">
    <source>
        <dbReference type="ARBA" id="ARBA00022989"/>
    </source>
</evidence>
<keyword evidence="3 5" id="KW-1133">Transmembrane helix</keyword>
<dbReference type="PANTHER" id="PTHR23502">
    <property type="entry name" value="MAJOR FACILITATOR SUPERFAMILY"/>
    <property type="match status" value="1"/>
</dbReference>
<sequence length="317" mass="34871">MIAGGSAIGGIFAGLIGHYNTDWRWVFWMDTILTGVCLLLTVVFQAETNFSRPLASEVGEGMEASQFAELRSQLRGSWTKGLGTTGWYDRDTSIWHLWLRPLLLLQFPAVVWGSITYGITLGWVVLQQTANATAFPEVYGFTEFGVGNLNISYLIGAILGCAFGGPASDWVVHWITKRRKGYFEPEFRLWLIIPSAILGPVGLLMWGCGLGNHLDPYIAIVGSGITYGVLCAVPAVGMTYVVDCYKPLSGESITVLTAFKNTFAFAVSFAVNPWLTRDGYAKVSGYMVLIEGLLFLTTIPMYIYGARARRWTAKLVT</sequence>
<dbReference type="Pfam" id="PF07690">
    <property type="entry name" value="MFS_1"/>
    <property type="match status" value="1"/>
</dbReference>
<keyword evidence="4 5" id="KW-0472">Membrane</keyword>
<dbReference type="GO" id="GO:0005886">
    <property type="term" value="C:plasma membrane"/>
    <property type="evidence" value="ECO:0007669"/>
    <property type="project" value="TreeGrafter"/>
</dbReference>
<dbReference type="InterPro" id="IPR011701">
    <property type="entry name" value="MFS"/>
</dbReference>
<proteinExistence type="predicted"/>
<comment type="subcellular location">
    <subcellularLocation>
        <location evidence="1">Membrane</location>
        <topology evidence="1">Multi-pass membrane protein</topology>
    </subcellularLocation>
</comment>
<reference evidence="6 7" key="1">
    <citation type="submission" date="2013-03" db="EMBL/GenBank/DDBJ databases">
        <title>The Genome Sequence of Cladophialophora psammophila CBS 110553.</title>
        <authorList>
            <consortium name="The Broad Institute Genomics Platform"/>
            <person name="Cuomo C."/>
            <person name="de Hoog S."/>
            <person name="Gorbushina A."/>
            <person name="Walker B."/>
            <person name="Young S.K."/>
            <person name="Zeng Q."/>
            <person name="Gargeya S."/>
            <person name="Fitzgerald M."/>
            <person name="Haas B."/>
            <person name="Abouelleil A."/>
            <person name="Allen A.W."/>
            <person name="Alvarado L."/>
            <person name="Arachchi H.M."/>
            <person name="Berlin A.M."/>
            <person name="Chapman S.B."/>
            <person name="Gainer-Dewar J."/>
            <person name="Goldberg J."/>
            <person name="Griggs A."/>
            <person name="Gujja S."/>
            <person name="Hansen M."/>
            <person name="Howarth C."/>
            <person name="Imamovic A."/>
            <person name="Ireland A."/>
            <person name="Larimer J."/>
            <person name="McCowan C."/>
            <person name="Murphy C."/>
            <person name="Pearson M."/>
            <person name="Poon T.W."/>
            <person name="Priest M."/>
            <person name="Roberts A."/>
            <person name="Saif S."/>
            <person name="Shea T."/>
            <person name="Sisk P."/>
            <person name="Sykes S."/>
            <person name="Wortman J."/>
            <person name="Nusbaum C."/>
            <person name="Birren B."/>
        </authorList>
    </citation>
    <scope>NUCLEOTIDE SEQUENCE [LARGE SCALE GENOMIC DNA]</scope>
    <source>
        <strain evidence="6 7">CBS 110553</strain>
    </source>
</reference>
<feature type="transmembrane region" description="Helical" evidence="5">
    <location>
        <begin position="218"/>
        <end position="241"/>
    </location>
</feature>
<dbReference type="InterPro" id="IPR036259">
    <property type="entry name" value="MFS_trans_sf"/>
</dbReference>
<feature type="transmembrane region" description="Helical" evidence="5">
    <location>
        <begin position="187"/>
        <end position="206"/>
    </location>
</feature>
<dbReference type="OrthoDB" id="5215911at2759"/>
<keyword evidence="7" id="KW-1185">Reference proteome</keyword>
<dbReference type="PANTHER" id="PTHR23502:SF34">
    <property type="entry name" value="PROTEIN HOL1"/>
    <property type="match status" value="1"/>
</dbReference>
<feature type="transmembrane region" description="Helical" evidence="5">
    <location>
        <begin position="102"/>
        <end position="126"/>
    </location>
</feature>
<evidence type="ECO:0000256" key="1">
    <source>
        <dbReference type="ARBA" id="ARBA00004141"/>
    </source>
</evidence>
<evidence type="ECO:0008006" key="8">
    <source>
        <dbReference type="Google" id="ProtNLM"/>
    </source>
</evidence>
<accession>W9WXN6</accession>
<dbReference type="HOGENOM" id="CLU_008455_13_5_1"/>
<dbReference type="GeneID" id="19192138"/>
<feature type="transmembrane region" description="Helical" evidence="5">
    <location>
        <begin position="283"/>
        <end position="304"/>
    </location>
</feature>
<keyword evidence="2 5" id="KW-0812">Transmembrane</keyword>
<dbReference type="RefSeq" id="XP_007746211.1">
    <property type="nucleotide sequence ID" value="XM_007748021.1"/>
</dbReference>
<dbReference type="SUPFAM" id="SSF103473">
    <property type="entry name" value="MFS general substrate transporter"/>
    <property type="match status" value="1"/>
</dbReference>
<dbReference type="Gene3D" id="1.20.1250.20">
    <property type="entry name" value="MFS general substrate transporter like domains"/>
    <property type="match status" value="1"/>
</dbReference>
<dbReference type="eggNOG" id="KOG0255">
    <property type="taxonomic scope" value="Eukaryota"/>
</dbReference>
<feature type="transmembrane region" description="Helical" evidence="5">
    <location>
        <begin position="253"/>
        <end position="271"/>
    </location>
</feature>
<evidence type="ECO:0000313" key="7">
    <source>
        <dbReference type="Proteomes" id="UP000019471"/>
    </source>
</evidence>